<reference evidence="1" key="1">
    <citation type="submission" date="2023-05" db="EMBL/GenBank/DDBJ databases">
        <title>Nepenthes gracilis genome sequencing.</title>
        <authorList>
            <person name="Fukushima K."/>
        </authorList>
    </citation>
    <scope>NUCLEOTIDE SEQUENCE</scope>
    <source>
        <strain evidence="1">SING2019-196</strain>
    </source>
</reference>
<name>A0AAD3T926_NEPGR</name>
<comment type="caution">
    <text evidence="1">The sequence shown here is derived from an EMBL/GenBank/DDBJ whole genome shotgun (WGS) entry which is preliminary data.</text>
</comment>
<keyword evidence="2" id="KW-1185">Reference proteome</keyword>
<accession>A0AAD3T926</accession>
<dbReference type="AlphaFoldDB" id="A0AAD3T926"/>
<evidence type="ECO:0000313" key="1">
    <source>
        <dbReference type="EMBL" id="GMH25087.1"/>
    </source>
</evidence>
<gene>
    <name evidence="1" type="ORF">Nepgr_026930</name>
</gene>
<protein>
    <submittedName>
        <fullName evidence="1">Uncharacterized protein</fullName>
    </submittedName>
</protein>
<dbReference type="Proteomes" id="UP001279734">
    <property type="component" value="Unassembled WGS sequence"/>
</dbReference>
<organism evidence="1 2">
    <name type="scientific">Nepenthes gracilis</name>
    <name type="common">Slender pitcher plant</name>
    <dbReference type="NCBI Taxonomy" id="150966"/>
    <lineage>
        <taxon>Eukaryota</taxon>
        <taxon>Viridiplantae</taxon>
        <taxon>Streptophyta</taxon>
        <taxon>Embryophyta</taxon>
        <taxon>Tracheophyta</taxon>
        <taxon>Spermatophyta</taxon>
        <taxon>Magnoliopsida</taxon>
        <taxon>eudicotyledons</taxon>
        <taxon>Gunneridae</taxon>
        <taxon>Pentapetalae</taxon>
        <taxon>Caryophyllales</taxon>
        <taxon>Nepenthaceae</taxon>
        <taxon>Nepenthes</taxon>
    </lineage>
</organism>
<dbReference type="EMBL" id="BSYO01000029">
    <property type="protein sequence ID" value="GMH25087.1"/>
    <property type="molecule type" value="Genomic_DNA"/>
</dbReference>
<sequence>MGHKSSMTAIDSCESELIDSYRDVVAVRLAVILKSLSIDRQQCLGRSKCVLLSYFLLENLYSDPFIMNARWHSPLTQRMMVQKSRPMIKPKWKISIFARFGLILATLPTCWRWVGQSVGGRGGDGFPFHPHVSSTLSINPPKTVSQALMPLRIHALEFDEMKLKPTYTILGGIPATAYLIMMNSKSSNAINYW</sequence>
<proteinExistence type="predicted"/>
<evidence type="ECO:0000313" key="2">
    <source>
        <dbReference type="Proteomes" id="UP001279734"/>
    </source>
</evidence>